<dbReference type="AlphaFoldDB" id="A0A5K7S359"/>
<dbReference type="Pfam" id="PF08281">
    <property type="entry name" value="Sigma70_r4_2"/>
    <property type="match status" value="1"/>
</dbReference>
<dbReference type="InterPro" id="IPR014284">
    <property type="entry name" value="RNA_pol_sigma-70_dom"/>
</dbReference>
<protein>
    <submittedName>
        <fullName evidence="8">RNA polymerase ECF-type sigma factor</fullName>
    </submittedName>
</protein>
<dbReference type="Gene3D" id="1.10.10.10">
    <property type="entry name" value="Winged helix-like DNA-binding domain superfamily/Winged helix DNA-binding domain"/>
    <property type="match status" value="1"/>
</dbReference>
<dbReference type="GO" id="GO:0006352">
    <property type="term" value="P:DNA-templated transcription initiation"/>
    <property type="evidence" value="ECO:0007669"/>
    <property type="project" value="InterPro"/>
</dbReference>
<dbReference type="KEGG" id="anf:AQPE_0055"/>
<evidence type="ECO:0000259" key="7">
    <source>
        <dbReference type="Pfam" id="PF08281"/>
    </source>
</evidence>
<keyword evidence="4" id="KW-0238">DNA-binding</keyword>
<evidence type="ECO:0000256" key="1">
    <source>
        <dbReference type="ARBA" id="ARBA00010641"/>
    </source>
</evidence>
<organism evidence="8 9">
    <name type="scientific">Aquipluma nitroreducens</name>
    <dbReference type="NCBI Taxonomy" id="2010828"/>
    <lineage>
        <taxon>Bacteria</taxon>
        <taxon>Pseudomonadati</taxon>
        <taxon>Bacteroidota</taxon>
        <taxon>Bacteroidia</taxon>
        <taxon>Marinilabiliales</taxon>
        <taxon>Prolixibacteraceae</taxon>
        <taxon>Aquipluma</taxon>
    </lineage>
</organism>
<evidence type="ECO:0000259" key="6">
    <source>
        <dbReference type="Pfam" id="PF04542"/>
    </source>
</evidence>
<evidence type="ECO:0000256" key="2">
    <source>
        <dbReference type="ARBA" id="ARBA00023015"/>
    </source>
</evidence>
<gene>
    <name evidence="8" type="ORF">AQPE_0055</name>
</gene>
<dbReference type="EMBL" id="AP018694">
    <property type="protein sequence ID" value="BBE15919.1"/>
    <property type="molecule type" value="Genomic_DNA"/>
</dbReference>
<evidence type="ECO:0000313" key="9">
    <source>
        <dbReference type="Proteomes" id="UP001193389"/>
    </source>
</evidence>
<feature type="domain" description="RNA polymerase sigma factor 70 region 4 type 2" evidence="7">
    <location>
        <begin position="85"/>
        <end position="137"/>
    </location>
</feature>
<feature type="domain" description="RNA polymerase sigma-70 region 2" evidence="6">
    <location>
        <begin position="2"/>
        <end position="59"/>
    </location>
</feature>
<dbReference type="InterPro" id="IPR013249">
    <property type="entry name" value="RNA_pol_sigma70_r4_t2"/>
</dbReference>
<name>A0A5K7S359_9BACT</name>
<dbReference type="SUPFAM" id="SSF88946">
    <property type="entry name" value="Sigma2 domain of RNA polymerase sigma factors"/>
    <property type="match status" value="1"/>
</dbReference>
<reference evidence="8" key="1">
    <citation type="journal article" date="2020" name="Int. J. Syst. Evol. Microbiol.">
        <title>Aquipluma nitroreducens gen. nov. sp. nov., a novel facultatively anaerobic bacterium isolated from a freshwater lake.</title>
        <authorList>
            <person name="Watanabe M."/>
            <person name="Kojima H."/>
            <person name="Fukui M."/>
        </authorList>
    </citation>
    <scope>NUCLEOTIDE SEQUENCE</scope>
    <source>
        <strain evidence="8">MeG22</strain>
    </source>
</reference>
<evidence type="ECO:0000256" key="3">
    <source>
        <dbReference type="ARBA" id="ARBA00023082"/>
    </source>
</evidence>
<dbReference type="GO" id="GO:0016987">
    <property type="term" value="F:sigma factor activity"/>
    <property type="evidence" value="ECO:0007669"/>
    <property type="project" value="UniProtKB-KW"/>
</dbReference>
<dbReference type="InterPro" id="IPR036388">
    <property type="entry name" value="WH-like_DNA-bd_sf"/>
</dbReference>
<evidence type="ECO:0000313" key="8">
    <source>
        <dbReference type="EMBL" id="BBE15919.1"/>
    </source>
</evidence>
<dbReference type="InterPro" id="IPR039425">
    <property type="entry name" value="RNA_pol_sigma-70-like"/>
</dbReference>
<sequence>MYNVCLRMVGNAVEAEDVMQEAFLKAFTKIDSYEGKVSFGAWLKKIVINRSLDQLKKRKVKFEELNEKIPDEEPVGLEISEIQMEQLKKAIQRLPDGYRVVLNLYLLEGYDHEEISQILGITNVSSRSQYLRAKLKLREMLHKEELFEYN</sequence>
<keyword evidence="9" id="KW-1185">Reference proteome</keyword>
<evidence type="ECO:0000256" key="5">
    <source>
        <dbReference type="ARBA" id="ARBA00023163"/>
    </source>
</evidence>
<dbReference type="Pfam" id="PF04542">
    <property type="entry name" value="Sigma70_r2"/>
    <property type="match status" value="1"/>
</dbReference>
<dbReference type="InterPro" id="IPR007627">
    <property type="entry name" value="RNA_pol_sigma70_r2"/>
</dbReference>
<dbReference type="PANTHER" id="PTHR43133:SF8">
    <property type="entry name" value="RNA POLYMERASE SIGMA FACTOR HI_1459-RELATED"/>
    <property type="match status" value="1"/>
</dbReference>
<keyword evidence="5" id="KW-0804">Transcription</keyword>
<evidence type="ECO:0000256" key="4">
    <source>
        <dbReference type="ARBA" id="ARBA00023125"/>
    </source>
</evidence>
<accession>A0A5K7S359</accession>
<dbReference type="GO" id="GO:0003677">
    <property type="term" value="F:DNA binding"/>
    <property type="evidence" value="ECO:0007669"/>
    <property type="project" value="UniProtKB-KW"/>
</dbReference>
<dbReference type="InterPro" id="IPR013325">
    <property type="entry name" value="RNA_pol_sigma_r2"/>
</dbReference>
<dbReference type="PANTHER" id="PTHR43133">
    <property type="entry name" value="RNA POLYMERASE ECF-TYPE SIGMA FACTO"/>
    <property type="match status" value="1"/>
</dbReference>
<dbReference type="InterPro" id="IPR013324">
    <property type="entry name" value="RNA_pol_sigma_r3/r4-like"/>
</dbReference>
<keyword evidence="2" id="KW-0805">Transcription regulation</keyword>
<proteinExistence type="inferred from homology"/>
<dbReference type="NCBIfam" id="TIGR02937">
    <property type="entry name" value="sigma70-ECF"/>
    <property type="match status" value="1"/>
</dbReference>
<dbReference type="Gene3D" id="1.10.1740.10">
    <property type="match status" value="1"/>
</dbReference>
<dbReference type="Proteomes" id="UP001193389">
    <property type="component" value="Chromosome"/>
</dbReference>
<keyword evidence="3" id="KW-0731">Sigma factor</keyword>
<comment type="similarity">
    <text evidence="1">Belongs to the sigma-70 factor family. ECF subfamily.</text>
</comment>
<dbReference type="SUPFAM" id="SSF88659">
    <property type="entry name" value="Sigma3 and sigma4 domains of RNA polymerase sigma factors"/>
    <property type="match status" value="1"/>
</dbReference>